<evidence type="ECO:0000313" key="2">
    <source>
        <dbReference type="EMBL" id="CUG88403.1"/>
    </source>
</evidence>
<feature type="compositionally biased region" description="Basic and acidic residues" evidence="1">
    <location>
        <begin position="11"/>
        <end position="25"/>
    </location>
</feature>
<feature type="region of interest" description="Disordered" evidence="1">
    <location>
        <begin position="505"/>
        <end position="574"/>
    </location>
</feature>
<feature type="compositionally biased region" description="Low complexity" evidence="1">
    <location>
        <begin position="200"/>
        <end position="215"/>
    </location>
</feature>
<feature type="compositionally biased region" description="Polar residues" evidence="1">
    <location>
        <begin position="186"/>
        <end position="195"/>
    </location>
</feature>
<feature type="compositionally biased region" description="Low complexity" evidence="1">
    <location>
        <begin position="259"/>
        <end position="270"/>
    </location>
</feature>
<organism evidence="2 3">
    <name type="scientific">Bodo saltans</name>
    <name type="common">Flagellated protozoan</name>
    <dbReference type="NCBI Taxonomy" id="75058"/>
    <lineage>
        <taxon>Eukaryota</taxon>
        <taxon>Discoba</taxon>
        <taxon>Euglenozoa</taxon>
        <taxon>Kinetoplastea</taxon>
        <taxon>Metakinetoplastina</taxon>
        <taxon>Eubodonida</taxon>
        <taxon>Bodonidae</taxon>
        <taxon>Bodo</taxon>
    </lineage>
</organism>
<evidence type="ECO:0000256" key="1">
    <source>
        <dbReference type="SAM" id="MobiDB-lite"/>
    </source>
</evidence>
<protein>
    <submittedName>
        <fullName evidence="2">Uncharacterized protein</fullName>
    </submittedName>
</protein>
<feature type="region of interest" description="Disordered" evidence="1">
    <location>
        <begin position="64"/>
        <end position="109"/>
    </location>
</feature>
<feature type="region of interest" description="Disordered" evidence="1">
    <location>
        <begin position="728"/>
        <end position="778"/>
    </location>
</feature>
<feature type="region of interest" description="Disordered" evidence="1">
    <location>
        <begin position="458"/>
        <end position="477"/>
    </location>
</feature>
<gene>
    <name evidence="2" type="ORF">BSAL_15245</name>
</gene>
<feature type="compositionally biased region" description="Polar residues" evidence="1">
    <location>
        <begin position="221"/>
        <end position="233"/>
    </location>
</feature>
<feature type="compositionally biased region" description="Polar residues" evidence="1">
    <location>
        <begin position="243"/>
        <end position="252"/>
    </location>
</feature>
<keyword evidence="3" id="KW-1185">Reference proteome</keyword>
<feature type="compositionally biased region" description="Polar residues" evidence="1">
    <location>
        <begin position="634"/>
        <end position="643"/>
    </location>
</feature>
<feature type="compositionally biased region" description="Low complexity" evidence="1">
    <location>
        <begin position="662"/>
        <end position="685"/>
    </location>
</feature>
<feature type="compositionally biased region" description="Polar residues" evidence="1">
    <location>
        <begin position="593"/>
        <end position="619"/>
    </location>
</feature>
<sequence length="778" mass="81166">MGSCSSIHATAQHDETQEEPKAHSTRDHRHHSNATTISSSASPNNNHKRQTMSVDLLTGTSDNTFVVHDDHKEGGGGSNATTEEEQRRRRVSEIQHASSSPIVPHLNRHHTLPPLRQAEEGTMIALGIKVSDNNISGVVASPHHATSTNMASNTFLREVNSEDAFPEGDRGGGRGGAADGVHESSVRTAELSSPTVVMAQHQTPQQLQQEQQHQPMRQRRSSNPLQDSTNSNVVPALPPPTRANINSGTSQLDDIAAITPSSVTTTTTRGSYRRRRHTNISDPQQSRRGGRRRRHTAVSVGPPPTTVASGKVMDPSSFSSVAIRGSINPALLYPSDDEDCWHRDTSAVVGGSGGVVVEERGLVDGVHDEVAYEQHHRPAPPISLPHNHTPSPSLAAEAGGPRDALSQHSHHHPGVSLSTSSPTTGELFAASCASPSVLVPGGVGGAFLSGHASPDVLGGGNTLQKSNRSRPQPLDDPAAFQHVSSLMFVSGRLSLTTTEDAMAAYPLPHSPERGGGGWGPTTTTSSAGGHHHNGGARVSASSASGGANGSMSLLPHPPNQLPMSYSHVNVPPQPQQSFSASLSLFAGHRLSFESQSTRTDSSRPSQGSAVPPSIASTQIGVEGGDDSRNRIFGNGTTASGPHYSSSSSTTTTTTLNGHTAASSSSVSSPPQTNTAASSSSPTAAAATHHAAVTSLLLANALDHHHDGGGTMRRELLVDAIPPLLQRSIVDGGGDGHAGELAMSVHDEVNSDDDDDDSSRQHHERGGGGPAPIPSFCRP</sequence>
<feature type="compositionally biased region" description="Low complexity" evidence="1">
    <location>
        <begin position="535"/>
        <end position="552"/>
    </location>
</feature>
<feature type="region of interest" description="Disordered" evidence="1">
    <location>
        <begin position="1"/>
        <end position="50"/>
    </location>
</feature>
<dbReference type="EMBL" id="CYKH01001637">
    <property type="protein sequence ID" value="CUG88403.1"/>
    <property type="molecule type" value="Genomic_DNA"/>
</dbReference>
<dbReference type="VEuPathDB" id="TriTrypDB:BSAL_15245"/>
<feature type="compositionally biased region" description="Basic and acidic residues" evidence="1">
    <location>
        <begin position="84"/>
        <end position="93"/>
    </location>
</feature>
<proteinExistence type="predicted"/>
<name>A0A0S4JE16_BODSA</name>
<feature type="compositionally biased region" description="Polar residues" evidence="1">
    <location>
        <begin position="33"/>
        <end position="45"/>
    </location>
</feature>
<dbReference type="Proteomes" id="UP000051952">
    <property type="component" value="Unassembled WGS sequence"/>
</dbReference>
<accession>A0A0S4JE16</accession>
<reference evidence="3" key="1">
    <citation type="submission" date="2015-09" db="EMBL/GenBank/DDBJ databases">
        <authorList>
            <consortium name="Pathogen Informatics"/>
        </authorList>
    </citation>
    <scope>NUCLEOTIDE SEQUENCE [LARGE SCALE GENOMIC DNA]</scope>
    <source>
        <strain evidence="3">Lake Konstanz</strain>
    </source>
</reference>
<feature type="region of interest" description="Disordered" evidence="1">
    <location>
        <begin position="593"/>
        <end position="685"/>
    </location>
</feature>
<feature type="compositionally biased region" description="Low complexity" evidence="1">
    <location>
        <begin position="644"/>
        <end position="654"/>
    </location>
</feature>
<feature type="region of interest" description="Disordered" evidence="1">
    <location>
        <begin position="374"/>
        <end position="423"/>
    </location>
</feature>
<evidence type="ECO:0000313" key="3">
    <source>
        <dbReference type="Proteomes" id="UP000051952"/>
    </source>
</evidence>
<dbReference type="AlphaFoldDB" id="A0A0S4JE16"/>
<feature type="region of interest" description="Disordered" evidence="1">
    <location>
        <begin position="163"/>
        <end position="308"/>
    </location>
</feature>